<dbReference type="RefSeq" id="WP_043788537.1">
    <property type="nucleotide sequence ID" value="NZ_JMQI01000079.1"/>
</dbReference>
<organism evidence="1 2">
    <name type="scientific">Amycolatopsis rifamycinica</name>
    <dbReference type="NCBI Taxonomy" id="287986"/>
    <lineage>
        <taxon>Bacteria</taxon>
        <taxon>Bacillati</taxon>
        <taxon>Actinomycetota</taxon>
        <taxon>Actinomycetes</taxon>
        <taxon>Pseudonocardiales</taxon>
        <taxon>Pseudonocardiaceae</taxon>
        <taxon>Amycolatopsis</taxon>
    </lineage>
</organism>
<evidence type="ECO:0000313" key="1">
    <source>
        <dbReference type="EMBL" id="KDN16631.1"/>
    </source>
</evidence>
<dbReference type="EMBL" id="JMQI01000079">
    <property type="protein sequence ID" value="KDN16631.1"/>
    <property type="molecule type" value="Genomic_DNA"/>
</dbReference>
<proteinExistence type="predicted"/>
<accession>A0A066TND9</accession>
<evidence type="ECO:0000313" key="2">
    <source>
        <dbReference type="Proteomes" id="UP000027345"/>
    </source>
</evidence>
<gene>
    <name evidence="1" type="ORF">DV20_39630</name>
</gene>
<dbReference type="eggNOG" id="COG2172">
    <property type="taxonomic scope" value="Bacteria"/>
</dbReference>
<dbReference type="STRING" id="287986.DV20_39630"/>
<protein>
    <submittedName>
        <fullName evidence="1">Anti-sigma factor</fullName>
    </submittedName>
</protein>
<name>A0A066TND9_9PSEU</name>
<dbReference type="Proteomes" id="UP000027345">
    <property type="component" value="Unassembled WGS sequence"/>
</dbReference>
<keyword evidence="2" id="KW-1185">Reference proteome</keyword>
<sequence>MEDNAPLVPEGAQVIEVRTAAIPHVVPTLRTIVADIAMRQDFDLDAVEDLRMAVDEACSLLLPASSDGRLTCVFSWSGPRIEVSVSVLAASPDHEDDAGLSWQLLTALATTAERTITPENGRYLSRVDLVRESQAADS</sequence>
<comment type="caution">
    <text evidence="1">The sequence shown here is derived from an EMBL/GenBank/DDBJ whole genome shotgun (WGS) entry which is preliminary data.</text>
</comment>
<reference evidence="1 2" key="1">
    <citation type="submission" date="2014-05" db="EMBL/GenBank/DDBJ databases">
        <title>Draft genome sequence of Amycolatopsis rifamycinica DSM 46095.</title>
        <authorList>
            <person name="Lal R."/>
            <person name="Saxena A."/>
            <person name="Kumari R."/>
            <person name="Mukherjee U."/>
            <person name="Singh P."/>
            <person name="Sangwan N."/>
            <person name="Mahato N.K."/>
        </authorList>
    </citation>
    <scope>NUCLEOTIDE SEQUENCE [LARGE SCALE GENOMIC DNA]</scope>
    <source>
        <strain evidence="1 2">DSM 46095</strain>
    </source>
</reference>
<dbReference type="AlphaFoldDB" id="A0A066TND9"/>
<dbReference type="OrthoDB" id="3694612at2"/>